<evidence type="ECO:0000313" key="2">
    <source>
        <dbReference type="EMBL" id="CAG9316520.1"/>
    </source>
</evidence>
<keyword evidence="3" id="KW-1185">Reference proteome</keyword>
<gene>
    <name evidence="2" type="ORF">BSTOLATCC_MIC16630</name>
</gene>
<proteinExistence type="predicted"/>
<dbReference type="InterPro" id="IPR052394">
    <property type="entry name" value="LRR-containing"/>
</dbReference>
<dbReference type="Proteomes" id="UP001162131">
    <property type="component" value="Unassembled WGS sequence"/>
</dbReference>
<dbReference type="EMBL" id="CAJZBQ010000016">
    <property type="protein sequence ID" value="CAG9316520.1"/>
    <property type="molecule type" value="Genomic_DNA"/>
</dbReference>
<comment type="caution">
    <text evidence="2">The sequence shown here is derived from an EMBL/GenBank/DDBJ whole genome shotgun (WGS) entry which is preliminary data.</text>
</comment>
<dbReference type="Pfam" id="PF13516">
    <property type="entry name" value="LRR_6"/>
    <property type="match status" value="3"/>
</dbReference>
<dbReference type="PANTHER" id="PTHR24114:SF2">
    <property type="entry name" value="F-BOX DOMAIN-CONTAINING PROTEIN-RELATED"/>
    <property type="match status" value="1"/>
</dbReference>
<dbReference type="Gene3D" id="3.80.10.10">
    <property type="entry name" value="Ribonuclease Inhibitor"/>
    <property type="match status" value="1"/>
</dbReference>
<dbReference type="PANTHER" id="PTHR24114">
    <property type="entry name" value="LEUCINE RICH REPEAT FAMILY PROTEIN"/>
    <property type="match status" value="1"/>
</dbReference>
<dbReference type="InterPro" id="IPR032675">
    <property type="entry name" value="LRR_dom_sf"/>
</dbReference>
<evidence type="ECO:0000256" key="1">
    <source>
        <dbReference type="SAM" id="MobiDB-lite"/>
    </source>
</evidence>
<accession>A0AAU9INY6</accession>
<dbReference type="InterPro" id="IPR001611">
    <property type="entry name" value="Leu-rich_rpt"/>
</dbReference>
<reference evidence="2" key="1">
    <citation type="submission" date="2021-09" db="EMBL/GenBank/DDBJ databases">
        <authorList>
            <consortium name="AG Swart"/>
            <person name="Singh M."/>
            <person name="Singh A."/>
            <person name="Seah K."/>
            <person name="Emmerich C."/>
        </authorList>
    </citation>
    <scope>NUCLEOTIDE SEQUENCE</scope>
    <source>
        <strain evidence="2">ATCC30299</strain>
    </source>
</reference>
<organism evidence="2 3">
    <name type="scientific">Blepharisma stoltei</name>
    <dbReference type="NCBI Taxonomy" id="1481888"/>
    <lineage>
        <taxon>Eukaryota</taxon>
        <taxon>Sar</taxon>
        <taxon>Alveolata</taxon>
        <taxon>Ciliophora</taxon>
        <taxon>Postciliodesmatophora</taxon>
        <taxon>Heterotrichea</taxon>
        <taxon>Heterotrichida</taxon>
        <taxon>Blepharismidae</taxon>
        <taxon>Blepharisma</taxon>
    </lineage>
</organism>
<feature type="region of interest" description="Disordered" evidence="1">
    <location>
        <begin position="413"/>
        <end position="448"/>
    </location>
</feature>
<feature type="compositionally biased region" description="Polar residues" evidence="1">
    <location>
        <begin position="429"/>
        <end position="439"/>
    </location>
</feature>
<protein>
    <recommendedName>
        <fullName evidence="4">T-complex-associated testis-expressed protein 1</fullName>
    </recommendedName>
</protein>
<evidence type="ECO:0000313" key="3">
    <source>
        <dbReference type="Proteomes" id="UP001162131"/>
    </source>
</evidence>
<dbReference type="SUPFAM" id="SSF52047">
    <property type="entry name" value="RNI-like"/>
    <property type="match status" value="1"/>
</dbReference>
<dbReference type="AlphaFoldDB" id="A0AAU9INY6"/>
<sequence>MLANKIHRGDYFISKEVSSLVDISAEVVSANFSLYPSLPGLKSYKLVEKIIDKVSVTLPLQITAPNISIESYWKRACESKWKNIRHNEHGWSWKQTYIETYLQEILCKHPGDDLEELASLIMATRNFIFYIDIEELPSHLDLRILFKNVPCITKFRVSYGAKHLGSEYDRSLFGMRMNDAASITKCIKSSQCLVSLSLPCNLIDDELVRMLTKGFLYNKTIVELDLSHNRIGDHGARRIAKYLFHSDVLLSLNLSDNQIQYEGSRCIGQALRNNRSLQILNLKHNRLDDRSGAKLCSDLQQNGVVRSLNLSSNSLSTLFCEKLCDLLANNDSLLELDISCNLLVDNEAEDAIRDEMLSAVEKLKGVLSLGCSLLMIDIRNNGLTRRMEKDITEIVVKHDLDLKDIPLYRVQTPASRSSASRHSQHRLPSGNSLKVQTPIRTPKTPYRT</sequence>
<name>A0AAU9INY6_9CILI</name>
<dbReference type="SMART" id="SM00368">
    <property type="entry name" value="LRR_RI"/>
    <property type="match status" value="5"/>
</dbReference>
<evidence type="ECO:0008006" key="4">
    <source>
        <dbReference type="Google" id="ProtNLM"/>
    </source>
</evidence>